<dbReference type="eggNOG" id="ENOG502S7YE">
    <property type="taxonomic scope" value="Eukaryota"/>
</dbReference>
<sequence length="158" mass="17276">MASHVSIHPHKMVSIAEAIAAVAVGSLLDADHFVAARAFSLRAATSLNDRPWGHSVTFIIAVALIAWKALPAPFNLRGAALLFVCLLSHQLRDSFRRGLWFAPLGSTPPLPYWVYLVLEVLVPLGVGTWLRCHSRYIAIPSQRATPQDAPEIHTTLIV</sequence>
<organism evidence="7">
    <name type="scientific">Aphanomyces invadans</name>
    <dbReference type="NCBI Taxonomy" id="157072"/>
    <lineage>
        <taxon>Eukaryota</taxon>
        <taxon>Sar</taxon>
        <taxon>Stramenopiles</taxon>
        <taxon>Oomycota</taxon>
        <taxon>Saprolegniomycetes</taxon>
        <taxon>Saprolegniales</taxon>
        <taxon>Verrucalvaceae</taxon>
        <taxon>Aphanomyces</taxon>
    </lineage>
</organism>
<dbReference type="InterPro" id="IPR026572">
    <property type="entry name" value="TMEM267"/>
</dbReference>
<keyword evidence="3 6" id="KW-0812">Transmembrane</keyword>
<name>A0A024UG16_9STRA</name>
<dbReference type="AlphaFoldDB" id="A0A024UG16"/>
<evidence type="ECO:0000256" key="4">
    <source>
        <dbReference type="ARBA" id="ARBA00022989"/>
    </source>
</evidence>
<feature type="transmembrane region" description="Helical" evidence="6">
    <location>
        <begin position="52"/>
        <end position="67"/>
    </location>
</feature>
<evidence type="ECO:0000256" key="6">
    <source>
        <dbReference type="SAM" id="Phobius"/>
    </source>
</evidence>
<feature type="transmembrane region" description="Helical" evidence="6">
    <location>
        <begin position="112"/>
        <end position="130"/>
    </location>
</feature>
<gene>
    <name evidence="7" type="ORF">H310_04153</name>
</gene>
<evidence type="ECO:0000256" key="3">
    <source>
        <dbReference type="ARBA" id="ARBA00022692"/>
    </source>
</evidence>
<dbReference type="OrthoDB" id="79425at2759"/>
<protein>
    <recommendedName>
        <fullName evidence="2">Transmembrane protein 267</fullName>
    </recommendedName>
</protein>
<dbReference type="EMBL" id="KI913957">
    <property type="protein sequence ID" value="ETW05145.1"/>
    <property type="molecule type" value="Genomic_DNA"/>
</dbReference>
<evidence type="ECO:0000256" key="2">
    <source>
        <dbReference type="ARBA" id="ARBA00013977"/>
    </source>
</evidence>
<dbReference type="PANTHER" id="PTHR13628:SF1">
    <property type="entry name" value="TRANSMEMBRANE PROTEIN 267"/>
    <property type="match status" value="1"/>
</dbReference>
<feature type="transmembrane region" description="Helical" evidence="6">
    <location>
        <begin position="74"/>
        <end position="92"/>
    </location>
</feature>
<dbReference type="GO" id="GO:0016020">
    <property type="term" value="C:membrane"/>
    <property type="evidence" value="ECO:0007669"/>
    <property type="project" value="UniProtKB-SubCell"/>
</dbReference>
<dbReference type="VEuPathDB" id="FungiDB:H310_04153"/>
<keyword evidence="5 6" id="KW-0472">Membrane</keyword>
<evidence type="ECO:0000256" key="1">
    <source>
        <dbReference type="ARBA" id="ARBA00004141"/>
    </source>
</evidence>
<accession>A0A024UG16</accession>
<dbReference type="RefSeq" id="XP_008866583.1">
    <property type="nucleotide sequence ID" value="XM_008868361.1"/>
</dbReference>
<evidence type="ECO:0000256" key="5">
    <source>
        <dbReference type="ARBA" id="ARBA00023136"/>
    </source>
</evidence>
<evidence type="ECO:0000313" key="7">
    <source>
        <dbReference type="EMBL" id="ETW05145.1"/>
    </source>
</evidence>
<comment type="subcellular location">
    <subcellularLocation>
        <location evidence="1">Membrane</location>
        <topology evidence="1">Multi-pass membrane protein</topology>
    </subcellularLocation>
</comment>
<dbReference type="PANTHER" id="PTHR13628">
    <property type="entry name" value="TRANSMEMBRANE PROTEIN 267"/>
    <property type="match status" value="1"/>
</dbReference>
<dbReference type="GeneID" id="20081203"/>
<keyword evidence="4 6" id="KW-1133">Transmembrane helix</keyword>
<proteinExistence type="predicted"/>
<reference evidence="7" key="1">
    <citation type="submission" date="2013-12" db="EMBL/GenBank/DDBJ databases">
        <title>The Genome Sequence of Aphanomyces invadans NJM9701.</title>
        <authorList>
            <consortium name="The Broad Institute Genomics Platform"/>
            <person name="Russ C."/>
            <person name="Tyler B."/>
            <person name="van West P."/>
            <person name="Dieguez-Uribeondo J."/>
            <person name="Young S.K."/>
            <person name="Zeng Q."/>
            <person name="Gargeya S."/>
            <person name="Fitzgerald M."/>
            <person name="Abouelleil A."/>
            <person name="Alvarado L."/>
            <person name="Chapman S.B."/>
            <person name="Gainer-Dewar J."/>
            <person name="Goldberg J."/>
            <person name="Griggs A."/>
            <person name="Gujja S."/>
            <person name="Hansen M."/>
            <person name="Howarth C."/>
            <person name="Imamovic A."/>
            <person name="Ireland A."/>
            <person name="Larimer J."/>
            <person name="McCowan C."/>
            <person name="Murphy C."/>
            <person name="Pearson M."/>
            <person name="Poon T.W."/>
            <person name="Priest M."/>
            <person name="Roberts A."/>
            <person name="Saif S."/>
            <person name="Shea T."/>
            <person name="Sykes S."/>
            <person name="Wortman J."/>
            <person name="Nusbaum C."/>
            <person name="Birren B."/>
        </authorList>
    </citation>
    <scope>NUCLEOTIDE SEQUENCE [LARGE SCALE GENOMIC DNA]</scope>
    <source>
        <strain evidence="7">NJM9701</strain>
    </source>
</reference>